<feature type="transmembrane region" description="Helical" evidence="17">
    <location>
        <begin position="14"/>
        <end position="33"/>
    </location>
</feature>
<reference evidence="18" key="3">
    <citation type="submission" date="2023-05" db="EMBL/GenBank/DDBJ databases">
        <authorList>
            <person name="Smith C.H."/>
        </authorList>
    </citation>
    <scope>NUCLEOTIDE SEQUENCE</scope>
    <source>
        <strain evidence="18">CHS0354</strain>
        <tissue evidence="18">Mantle</tissue>
    </source>
</reference>
<keyword evidence="19" id="KW-1185">Reference proteome</keyword>
<sequence length="150" mass="16960">MAKFSFDDPLFAQFAFYSGVVLMKTVVMSVWTARYRIGSNTYSSPEDCKFFGDKDLKPKFDNQNVERVRRCHLNDLENVVPFVLIGMFYVMSSPNPAYALLHFRIFAGARLFHTFAYLTPLPQPSRALAFGVGFLVNVSMAASVIMAGKY</sequence>
<accession>A0AAE0SEF4</accession>
<dbReference type="AlphaFoldDB" id="A0AAE0SEF4"/>
<name>A0AAE0SEF4_9BIVA</name>
<dbReference type="EMBL" id="JAEAOA010000962">
    <property type="protein sequence ID" value="KAK3590540.1"/>
    <property type="molecule type" value="Genomic_DNA"/>
</dbReference>
<keyword evidence="12" id="KW-0496">Mitochondrion</keyword>
<gene>
    <name evidence="18" type="ORF">CHS0354_015518</name>
</gene>
<dbReference type="SUPFAM" id="SSF161084">
    <property type="entry name" value="MAPEG domain-like"/>
    <property type="match status" value="1"/>
</dbReference>
<dbReference type="GO" id="GO:0005789">
    <property type="term" value="C:endoplasmic reticulum membrane"/>
    <property type="evidence" value="ECO:0007669"/>
    <property type="project" value="UniProtKB-SubCell"/>
</dbReference>
<dbReference type="InterPro" id="IPR023352">
    <property type="entry name" value="MAPEG-like_dom_sf"/>
</dbReference>
<keyword evidence="6" id="KW-0808">Transferase</keyword>
<evidence type="ECO:0000256" key="6">
    <source>
        <dbReference type="ARBA" id="ARBA00022679"/>
    </source>
</evidence>
<dbReference type="Pfam" id="PF01124">
    <property type="entry name" value="MAPEG"/>
    <property type="match status" value="1"/>
</dbReference>
<dbReference type="GO" id="GO:0005741">
    <property type="term" value="C:mitochondrial outer membrane"/>
    <property type="evidence" value="ECO:0007669"/>
    <property type="project" value="UniProtKB-SubCell"/>
</dbReference>
<dbReference type="Gene3D" id="1.20.120.550">
    <property type="entry name" value="Membrane associated eicosanoid/glutathione metabolism-like domain"/>
    <property type="match status" value="1"/>
</dbReference>
<protein>
    <recommendedName>
        <fullName evidence="15">Microsomal glutathione S-transferase 1</fullName>
        <ecNumber evidence="5">2.5.1.18</ecNumber>
    </recommendedName>
</protein>
<evidence type="ECO:0000256" key="3">
    <source>
        <dbReference type="ARBA" id="ARBA00004477"/>
    </source>
</evidence>
<dbReference type="FunFam" id="1.20.120.550:FF:000002">
    <property type="entry name" value="Microsomal glutathione S-transferase 1"/>
    <property type="match status" value="1"/>
</dbReference>
<comment type="catalytic activity">
    <reaction evidence="16">
        <text>RX + glutathione = an S-substituted glutathione + a halide anion + H(+)</text>
        <dbReference type="Rhea" id="RHEA:16437"/>
        <dbReference type="ChEBI" id="CHEBI:15378"/>
        <dbReference type="ChEBI" id="CHEBI:16042"/>
        <dbReference type="ChEBI" id="CHEBI:17792"/>
        <dbReference type="ChEBI" id="CHEBI:57925"/>
        <dbReference type="ChEBI" id="CHEBI:90779"/>
        <dbReference type="EC" id="2.5.1.18"/>
    </reaction>
    <physiologicalReaction direction="left-to-right" evidence="16">
        <dbReference type="Rhea" id="RHEA:16438"/>
    </physiologicalReaction>
</comment>
<dbReference type="InterPro" id="IPR001129">
    <property type="entry name" value="Membr-assoc_MAPEG"/>
</dbReference>
<comment type="subcellular location">
    <subcellularLocation>
        <location evidence="3">Endoplasmic reticulum membrane</location>
        <topology evidence="3">Multi-pass membrane protein</topology>
    </subcellularLocation>
    <subcellularLocation>
        <location evidence="2">Mitochondrion outer membrane</location>
    </subcellularLocation>
</comment>
<comment type="caution">
    <text evidence="18">The sequence shown here is derived from an EMBL/GenBank/DDBJ whole genome shotgun (WGS) entry which is preliminary data.</text>
</comment>
<dbReference type="PANTHER" id="PTHR10689:SF6">
    <property type="entry name" value="MICROSOMAL GLUTATHIONE S-TRANSFERASE 1"/>
    <property type="match status" value="1"/>
</dbReference>
<evidence type="ECO:0000256" key="2">
    <source>
        <dbReference type="ARBA" id="ARBA00004294"/>
    </source>
</evidence>
<dbReference type="Proteomes" id="UP001195483">
    <property type="component" value="Unassembled WGS sequence"/>
</dbReference>
<evidence type="ECO:0000256" key="1">
    <source>
        <dbReference type="ARBA" id="ARBA00003701"/>
    </source>
</evidence>
<dbReference type="InterPro" id="IPR040162">
    <property type="entry name" value="MGST1-like"/>
</dbReference>
<evidence type="ECO:0000313" key="18">
    <source>
        <dbReference type="EMBL" id="KAK3590540.1"/>
    </source>
</evidence>
<keyword evidence="10 17" id="KW-1133">Transmembrane helix</keyword>
<feature type="transmembrane region" description="Helical" evidence="17">
    <location>
        <begin position="127"/>
        <end position="147"/>
    </location>
</feature>
<keyword evidence="11" id="KW-0007">Acetylation</keyword>
<keyword evidence="7 17" id="KW-0812">Transmembrane</keyword>
<evidence type="ECO:0000256" key="14">
    <source>
        <dbReference type="ARBA" id="ARBA00038540"/>
    </source>
</evidence>
<dbReference type="PANTHER" id="PTHR10689">
    <property type="entry name" value="MICROSOMAL GLUTATHIONE S-TRANSFERASE 1"/>
    <property type="match status" value="1"/>
</dbReference>
<dbReference type="GO" id="GO:0004364">
    <property type="term" value="F:glutathione transferase activity"/>
    <property type="evidence" value="ECO:0007669"/>
    <property type="project" value="UniProtKB-EC"/>
</dbReference>
<feature type="transmembrane region" description="Helical" evidence="17">
    <location>
        <begin position="76"/>
        <end position="92"/>
    </location>
</feature>
<evidence type="ECO:0000256" key="11">
    <source>
        <dbReference type="ARBA" id="ARBA00022990"/>
    </source>
</evidence>
<evidence type="ECO:0000256" key="15">
    <source>
        <dbReference type="ARBA" id="ARBA00039397"/>
    </source>
</evidence>
<evidence type="ECO:0000256" key="9">
    <source>
        <dbReference type="ARBA" id="ARBA00022824"/>
    </source>
</evidence>
<evidence type="ECO:0000256" key="5">
    <source>
        <dbReference type="ARBA" id="ARBA00012452"/>
    </source>
</evidence>
<comment type="similarity">
    <text evidence="4">Belongs to the MAPEG family.</text>
</comment>
<evidence type="ECO:0000256" key="16">
    <source>
        <dbReference type="ARBA" id="ARBA00049385"/>
    </source>
</evidence>
<reference evidence="18" key="2">
    <citation type="journal article" date="2021" name="Genome Biol. Evol.">
        <title>Developing a high-quality reference genome for a parasitic bivalve with doubly uniparental inheritance (Bivalvia: Unionida).</title>
        <authorList>
            <person name="Smith C.H."/>
        </authorList>
    </citation>
    <scope>NUCLEOTIDE SEQUENCE</scope>
    <source>
        <strain evidence="18">CHS0354</strain>
        <tissue evidence="18">Mantle</tissue>
    </source>
</reference>
<evidence type="ECO:0000256" key="7">
    <source>
        <dbReference type="ARBA" id="ARBA00022692"/>
    </source>
</evidence>
<evidence type="ECO:0000256" key="17">
    <source>
        <dbReference type="SAM" id="Phobius"/>
    </source>
</evidence>
<evidence type="ECO:0000256" key="8">
    <source>
        <dbReference type="ARBA" id="ARBA00022787"/>
    </source>
</evidence>
<keyword evidence="13 17" id="KW-0472">Membrane</keyword>
<keyword evidence="9" id="KW-0256">Endoplasmic reticulum</keyword>
<reference evidence="18" key="1">
    <citation type="journal article" date="2021" name="Genome Biol. Evol.">
        <title>A High-Quality Reference Genome for a Parasitic Bivalve with Doubly Uniparental Inheritance (Bivalvia: Unionida).</title>
        <authorList>
            <person name="Smith C.H."/>
        </authorList>
    </citation>
    <scope>NUCLEOTIDE SEQUENCE</scope>
    <source>
        <strain evidence="18">CHS0354</strain>
    </source>
</reference>
<proteinExistence type="inferred from homology"/>
<organism evidence="18 19">
    <name type="scientific">Potamilus streckersoni</name>
    <dbReference type="NCBI Taxonomy" id="2493646"/>
    <lineage>
        <taxon>Eukaryota</taxon>
        <taxon>Metazoa</taxon>
        <taxon>Spiralia</taxon>
        <taxon>Lophotrochozoa</taxon>
        <taxon>Mollusca</taxon>
        <taxon>Bivalvia</taxon>
        <taxon>Autobranchia</taxon>
        <taxon>Heteroconchia</taxon>
        <taxon>Palaeoheterodonta</taxon>
        <taxon>Unionida</taxon>
        <taxon>Unionoidea</taxon>
        <taxon>Unionidae</taxon>
        <taxon>Ambleminae</taxon>
        <taxon>Lampsilini</taxon>
        <taxon>Potamilus</taxon>
    </lineage>
</organism>
<evidence type="ECO:0000256" key="12">
    <source>
        <dbReference type="ARBA" id="ARBA00023128"/>
    </source>
</evidence>
<dbReference type="EC" id="2.5.1.18" evidence="5"/>
<keyword evidence="8" id="KW-1000">Mitochondrion outer membrane</keyword>
<evidence type="ECO:0000256" key="4">
    <source>
        <dbReference type="ARBA" id="ARBA00010459"/>
    </source>
</evidence>
<comment type="subunit">
    <text evidence="14">Homotrimer; The trimer binds only one molecule of glutathione.</text>
</comment>
<comment type="function">
    <text evidence="1">Conjugation of reduced glutathione to a wide number of exogenous and endogenous hydrophobic electrophiles.</text>
</comment>
<evidence type="ECO:0000256" key="10">
    <source>
        <dbReference type="ARBA" id="ARBA00022989"/>
    </source>
</evidence>
<evidence type="ECO:0000313" key="19">
    <source>
        <dbReference type="Proteomes" id="UP001195483"/>
    </source>
</evidence>
<evidence type="ECO:0000256" key="13">
    <source>
        <dbReference type="ARBA" id="ARBA00023136"/>
    </source>
</evidence>